<dbReference type="EMBL" id="FOSP01000007">
    <property type="protein sequence ID" value="SFK47106.1"/>
    <property type="molecule type" value="Genomic_DNA"/>
</dbReference>
<protein>
    <submittedName>
        <fullName evidence="1">Uncharacterized protein</fullName>
    </submittedName>
</protein>
<dbReference type="AlphaFoldDB" id="A0A1I3ZU02"/>
<gene>
    <name evidence="1" type="ORF">SAMN05216302_100745</name>
</gene>
<organism evidence="1 2">
    <name type="scientific">Nitrosomonas aestuarii</name>
    <dbReference type="NCBI Taxonomy" id="52441"/>
    <lineage>
        <taxon>Bacteria</taxon>
        <taxon>Pseudomonadati</taxon>
        <taxon>Pseudomonadota</taxon>
        <taxon>Betaproteobacteria</taxon>
        <taxon>Nitrosomonadales</taxon>
        <taxon>Nitrosomonadaceae</taxon>
        <taxon>Nitrosomonas</taxon>
    </lineage>
</organism>
<evidence type="ECO:0000313" key="1">
    <source>
        <dbReference type="EMBL" id="SFK47106.1"/>
    </source>
</evidence>
<name>A0A1I3ZU02_9PROT</name>
<reference evidence="2" key="1">
    <citation type="submission" date="2016-10" db="EMBL/GenBank/DDBJ databases">
        <authorList>
            <person name="Varghese N."/>
            <person name="Submissions S."/>
        </authorList>
    </citation>
    <scope>NUCLEOTIDE SEQUENCE [LARGE SCALE GENOMIC DNA]</scope>
    <source>
        <strain evidence="2">Nm69</strain>
    </source>
</reference>
<dbReference type="Proteomes" id="UP000199533">
    <property type="component" value="Unassembled WGS sequence"/>
</dbReference>
<sequence length="162" mass="18492">MYVGQTHRDILLEQLLPTLLCIKGASILDDSLSVWLNQNGHVLKKPYRNDFNGRICYIGDSVLYENFDELHAIRKERNAYADDPGVKSSWDELEVDIKSIEACLVAFGLVVKTKNLEYFAERSAVQESDDSKIAFTRRFSYGVKEDGKLALEIAWNQNTLNE</sequence>
<dbReference type="STRING" id="52441.SAMN05216302_100745"/>
<accession>A0A1I3ZU02</accession>
<proteinExistence type="predicted"/>
<evidence type="ECO:0000313" key="2">
    <source>
        <dbReference type="Proteomes" id="UP000199533"/>
    </source>
</evidence>
<keyword evidence="2" id="KW-1185">Reference proteome</keyword>